<reference evidence="3 4" key="1">
    <citation type="journal article" date="2020" name="bioRxiv">
        <title>Whole genome comparisons of ergot fungi reveals the divergence and evolution of species within the genus Claviceps are the result of varying mechanisms driving genome evolution and host range expansion.</title>
        <authorList>
            <person name="Wyka S.A."/>
            <person name="Mondo S.J."/>
            <person name="Liu M."/>
            <person name="Dettman J."/>
            <person name="Nalam V."/>
            <person name="Broders K.D."/>
        </authorList>
    </citation>
    <scope>NUCLEOTIDE SEQUENCE [LARGE SCALE GENOMIC DNA]</scope>
    <source>
        <strain evidence="3 4">CCC 1485</strain>
    </source>
</reference>
<dbReference type="GO" id="GO:0051260">
    <property type="term" value="P:protein homooligomerization"/>
    <property type="evidence" value="ECO:0007669"/>
    <property type="project" value="InterPro"/>
</dbReference>
<evidence type="ECO:0000259" key="2">
    <source>
        <dbReference type="PROSITE" id="PS50097"/>
    </source>
</evidence>
<dbReference type="InterPro" id="IPR011333">
    <property type="entry name" value="SKP1/BTB/POZ_sf"/>
</dbReference>
<keyword evidence="4" id="KW-1185">Reference proteome</keyword>
<evidence type="ECO:0000313" key="4">
    <source>
        <dbReference type="Proteomes" id="UP000706124"/>
    </source>
</evidence>
<comment type="caution">
    <text evidence="3">The sequence shown here is derived from an EMBL/GenBank/DDBJ whole genome shotgun (WGS) entry which is preliminary data.</text>
</comment>
<dbReference type="InterPro" id="IPR045068">
    <property type="entry name" value="BACURD1-3"/>
</dbReference>
<feature type="domain" description="BTB" evidence="2">
    <location>
        <begin position="79"/>
        <end position="138"/>
    </location>
</feature>
<dbReference type="PANTHER" id="PTHR11145:SF8">
    <property type="entry name" value="RE57120P"/>
    <property type="match status" value="1"/>
</dbReference>
<dbReference type="Gene3D" id="3.30.710.10">
    <property type="entry name" value="Potassium Channel Kv1.1, Chain A"/>
    <property type="match status" value="1"/>
</dbReference>
<dbReference type="AlphaFoldDB" id="A0A9P7MB63"/>
<feature type="region of interest" description="Disordered" evidence="1">
    <location>
        <begin position="56"/>
        <end position="75"/>
    </location>
</feature>
<gene>
    <name evidence="3" type="ORF">E4U60_002834</name>
</gene>
<dbReference type="EMBL" id="SRPO01000233">
    <property type="protein sequence ID" value="KAG5935992.1"/>
    <property type="molecule type" value="Genomic_DNA"/>
</dbReference>
<dbReference type="PANTHER" id="PTHR11145">
    <property type="entry name" value="BTB/POZ DOMAIN-CONTAINING ADAPTER FOR CUL3-MEDIATED RHOA DEGRADATION PROTEIN FAMILY MEMBER"/>
    <property type="match status" value="1"/>
</dbReference>
<dbReference type="InterPro" id="IPR000210">
    <property type="entry name" value="BTB/POZ_dom"/>
</dbReference>
<accession>A0A9P7MB63</accession>
<dbReference type="InterPro" id="IPR003131">
    <property type="entry name" value="T1-type_BTB"/>
</dbReference>
<evidence type="ECO:0000313" key="3">
    <source>
        <dbReference type="EMBL" id="KAG5935992.1"/>
    </source>
</evidence>
<dbReference type="Pfam" id="PF02214">
    <property type="entry name" value="BTB_2"/>
    <property type="match status" value="1"/>
</dbReference>
<dbReference type="SMART" id="SM00225">
    <property type="entry name" value="BTB"/>
    <property type="match status" value="1"/>
</dbReference>
<sequence>MITHILKNVATRATVPRNRMPCRRGLVLSGIPFFAKEKALKTPVVASVTPAPTTPISTTLTSTMPTSSTHAPDTRSPDARIKLLIGERTFITTRRTLTTESGYFKQRFATLWGKTPQDGTYFIDADPILFEHILRYLRHPAFPLFYDHVHGHDVGLYASLHNEASYFQIHRLQKWLAAKRYLEAIQVKHTADVVENWNDCTLPSDTYLTAKPYREEVSNGANSAGSGGGGGSVCPGNRCCCGNQGQNTAQAAQQGKEKTKAAVPKVELVKFAVVKRQIILKPEVCRPQPENAPTDLGA</sequence>
<dbReference type="OrthoDB" id="2414723at2759"/>
<feature type="compositionally biased region" description="Low complexity" evidence="1">
    <location>
        <begin position="56"/>
        <end position="69"/>
    </location>
</feature>
<protein>
    <recommendedName>
        <fullName evidence="2">BTB domain-containing protein</fullName>
    </recommendedName>
</protein>
<proteinExistence type="predicted"/>
<dbReference type="Proteomes" id="UP000706124">
    <property type="component" value="Unassembled WGS sequence"/>
</dbReference>
<name>A0A9P7MB63_9HYPO</name>
<evidence type="ECO:0000256" key="1">
    <source>
        <dbReference type="SAM" id="MobiDB-lite"/>
    </source>
</evidence>
<dbReference type="PROSITE" id="PS50097">
    <property type="entry name" value="BTB"/>
    <property type="match status" value="1"/>
</dbReference>
<dbReference type="SUPFAM" id="SSF54695">
    <property type="entry name" value="POZ domain"/>
    <property type="match status" value="1"/>
</dbReference>
<organism evidence="3 4">
    <name type="scientific">Claviceps pazoutovae</name>
    <dbReference type="NCBI Taxonomy" id="1649127"/>
    <lineage>
        <taxon>Eukaryota</taxon>
        <taxon>Fungi</taxon>
        <taxon>Dikarya</taxon>
        <taxon>Ascomycota</taxon>
        <taxon>Pezizomycotina</taxon>
        <taxon>Sordariomycetes</taxon>
        <taxon>Hypocreomycetidae</taxon>
        <taxon>Hypocreales</taxon>
        <taxon>Clavicipitaceae</taxon>
        <taxon>Claviceps</taxon>
    </lineage>
</organism>